<evidence type="ECO:0000256" key="5">
    <source>
        <dbReference type="ARBA" id="ARBA00023002"/>
    </source>
</evidence>
<dbReference type="InterPro" id="IPR046373">
    <property type="entry name" value="Acyl-CoA_Oxase/DH_mid-dom_sf"/>
</dbReference>
<keyword evidence="3 6" id="KW-0285">Flavoprotein</keyword>
<accession>A0AAJ5X0Z5</accession>
<dbReference type="InterPro" id="IPR009075">
    <property type="entry name" value="AcylCo_DH/oxidase_C"/>
</dbReference>
<dbReference type="Gene3D" id="1.10.540.10">
    <property type="entry name" value="Acyl-CoA dehydrogenase/oxidase, N-terminal domain"/>
    <property type="match status" value="1"/>
</dbReference>
<reference evidence="10" key="1">
    <citation type="submission" date="2023-03" db="EMBL/GenBank/DDBJ databases">
        <title>Andean soil-derived lignocellulolytic bacterial consortium as a source of novel taxa and putative plastic-active enzymes.</title>
        <authorList>
            <person name="Diaz-Garcia L."/>
            <person name="Chuvochina M."/>
            <person name="Feuerriegel G."/>
            <person name="Bunk B."/>
            <person name="Sproer C."/>
            <person name="Streit W.R."/>
            <person name="Rodriguez L.M."/>
            <person name="Overmann J."/>
            <person name="Jimenez D.J."/>
        </authorList>
    </citation>
    <scope>NUCLEOTIDE SEQUENCE</scope>
    <source>
        <strain evidence="10">MAG 833</strain>
    </source>
</reference>
<evidence type="ECO:0000259" key="9">
    <source>
        <dbReference type="Pfam" id="PF02771"/>
    </source>
</evidence>
<evidence type="ECO:0000256" key="6">
    <source>
        <dbReference type="RuleBase" id="RU362125"/>
    </source>
</evidence>
<dbReference type="PANTHER" id="PTHR43292">
    <property type="entry name" value="ACYL-COA DEHYDROGENASE"/>
    <property type="match status" value="1"/>
</dbReference>
<dbReference type="GO" id="GO:0005886">
    <property type="term" value="C:plasma membrane"/>
    <property type="evidence" value="ECO:0007669"/>
    <property type="project" value="TreeGrafter"/>
</dbReference>
<feature type="domain" description="Acyl-CoA dehydrogenase/oxidase N-terminal" evidence="9">
    <location>
        <begin position="8"/>
        <end position="123"/>
    </location>
</feature>
<comment type="similarity">
    <text evidence="2 6">Belongs to the acyl-CoA dehydrogenase family.</text>
</comment>
<dbReference type="PANTHER" id="PTHR43292:SF3">
    <property type="entry name" value="ACYL-COA DEHYDROGENASE FADE29"/>
    <property type="match status" value="1"/>
</dbReference>
<sequence>MDLNWSDADLEFRDEVRAFFAENLTDDIRDAGRLMTSVYAQHDVAMKWQTILHAKGWVAPAWPVENGGCGWTVLQRYIFTRERVAAGAPPVSPMGVQMCGPALIGYGSDEQKAHFLPRMLSGEHFWCQGYSEPEAGSDLASLQMEALDDGDDLICTGTKIWTTHADEANWIFCLVRTSKEDRPQKGITFILIDMTTPGISVRPIVAPSGEHIQNQVFFDQVRVPKTQVVGRIGEGWTVAKYLLEFERGGVAYAPELQERLDRVEAYARQSPCGGSMLAETPGFARKLAETRARLAVLEVFEFRVMSGATDAALAAAGPSAMKVLGTELSQRITELALEAAGDWGRAYQPEAGRPGGAPRLPHASGVAGPMFPALAGIHYLNDRAGSIYAGSNEIQRNIIAKAALGL</sequence>
<dbReference type="InterPro" id="IPR013786">
    <property type="entry name" value="AcylCoA_DH/ox_N"/>
</dbReference>
<dbReference type="InterPro" id="IPR052161">
    <property type="entry name" value="Mycobact_Acyl-CoA_DH"/>
</dbReference>
<dbReference type="Pfam" id="PF02771">
    <property type="entry name" value="Acyl-CoA_dh_N"/>
    <property type="match status" value="1"/>
</dbReference>
<evidence type="ECO:0000313" key="10">
    <source>
        <dbReference type="EMBL" id="WEK39989.1"/>
    </source>
</evidence>
<dbReference type="InterPro" id="IPR037069">
    <property type="entry name" value="AcylCoA_DH/ox_N_sf"/>
</dbReference>
<dbReference type="InterPro" id="IPR036250">
    <property type="entry name" value="AcylCo_DH-like_C"/>
</dbReference>
<comment type="cofactor">
    <cofactor evidence="1 6">
        <name>FAD</name>
        <dbReference type="ChEBI" id="CHEBI:57692"/>
    </cofactor>
</comment>
<evidence type="ECO:0000259" key="8">
    <source>
        <dbReference type="Pfam" id="PF02770"/>
    </source>
</evidence>
<evidence type="ECO:0000256" key="3">
    <source>
        <dbReference type="ARBA" id="ARBA00022630"/>
    </source>
</evidence>
<feature type="domain" description="Acyl-CoA dehydrogenase/oxidase C-terminal" evidence="7">
    <location>
        <begin position="233"/>
        <end position="403"/>
    </location>
</feature>
<organism evidence="10 11">
    <name type="scientific">Candidatus Brevundimonas colombiensis</name>
    <dbReference type="NCBI Taxonomy" id="3121376"/>
    <lineage>
        <taxon>Bacteria</taxon>
        <taxon>Pseudomonadati</taxon>
        <taxon>Pseudomonadota</taxon>
        <taxon>Alphaproteobacteria</taxon>
        <taxon>Caulobacterales</taxon>
        <taxon>Caulobacteraceae</taxon>
        <taxon>Brevundimonas</taxon>
    </lineage>
</organism>
<protein>
    <submittedName>
        <fullName evidence="10">Acyl-CoA dehydrogenase family protein</fullName>
    </submittedName>
</protein>
<dbReference type="InterPro" id="IPR009100">
    <property type="entry name" value="AcylCoA_DH/oxidase_NM_dom_sf"/>
</dbReference>
<evidence type="ECO:0000259" key="7">
    <source>
        <dbReference type="Pfam" id="PF00441"/>
    </source>
</evidence>
<evidence type="ECO:0000256" key="1">
    <source>
        <dbReference type="ARBA" id="ARBA00001974"/>
    </source>
</evidence>
<evidence type="ECO:0000313" key="11">
    <source>
        <dbReference type="Proteomes" id="UP001213664"/>
    </source>
</evidence>
<keyword evidence="5 6" id="KW-0560">Oxidoreductase</keyword>
<dbReference type="Gene3D" id="1.20.140.10">
    <property type="entry name" value="Butyryl-CoA Dehydrogenase, subunit A, domain 3"/>
    <property type="match status" value="1"/>
</dbReference>
<dbReference type="AlphaFoldDB" id="A0AAJ5X0Z5"/>
<dbReference type="InterPro" id="IPR006091">
    <property type="entry name" value="Acyl-CoA_Oxase/DH_mid-dom"/>
</dbReference>
<keyword evidence="4 6" id="KW-0274">FAD</keyword>
<evidence type="ECO:0000256" key="4">
    <source>
        <dbReference type="ARBA" id="ARBA00022827"/>
    </source>
</evidence>
<evidence type="ECO:0000256" key="2">
    <source>
        <dbReference type="ARBA" id="ARBA00009347"/>
    </source>
</evidence>
<dbReference type="Gene3D" id="2.40.110.10">
    <property type="entry name" value="Butyryl-CoA Dehydrogenase, subunit A, domain 2"/>
    <property type="match status" value="1"/>
</dbReference>
<dbReference type="Pfam" id="PF00441">
    <property type="entry name" value="Acyl-CoA_dh_1"/>
    <property type="match status" value="1"/>
</dbReference>
<feature type="domain" description="Acyl-CoA oxidase/dehydrogenase middle" evidence="8">
    <location>
        <begin position="127"/>
        <end position="221"/>
    </location>
</feature>
<proteinExistence type="inferred from homology"/>
<dbReference type="GO" id="GO:0050660">
    <property type="term" value="F:flavin adenine dinucleotide binding"/>
    <property type="evidence" value="ECO:0007669"/>
    <property type="project" value="InterPro"/>
</dbReference>
<dbReference type="GO" id="GO:0016627">
    <property type="term" value="F:oxidoreductase activity, acting on the CH-CH group of donors"/>
    <property type="evidence" value="ECO:0007669"/>
    <property type="project" value="InterPro"/>
</dbReference>
<gene>
    <name evidence="10" type="ORF">P0Y50_15860</name>
</gene>
<dbReference type="SUPFAM" id="SSF56645">
    <property type="entry name" value="Acyl-CoA dehydrogenase NM domain-like"/>
    <property type="match status" value="1"/>
</dbReference>
<dbReference type="Proteomes" id="UP001213664">
    <property type="component" value="Chromosome"/>
</dbReference>
<name>A0AAJ5X0Z5_9CAUL</name>
<dbReference type="SUPFAM" id="SSF47203">
    <property type="entry name" value="Acyl-CoA dehydrogenase C-terminal domain-like"/>
    <property type="match status" value="1"/>
</dbReference>
<dbReference type="Pfam" id="PF02770">
    <property type="entry name" value="Acyl-CoA_dh_M"/>
    <property type="match status" value="1"/>
</dbReference>
<dbReference type="EMBL" id="CP119326">
    <property type="protein sequence ID" value="WEK39989.1"/>
    <property type="molecule type" value="Genomic_DNA"/>
</dbReference>